<proteinExistence type="predicted"/>
<dbReference type="Pfam" id="PF00698">
    <property type="entry name" value="Acyl_transf_1"/>
    <property type="match status" value="1"/>
</dbReference>
<dbReference type="Gene3D" id="3.40.366.10">
    <property type="entry name" value="Malonyl-Coenzyme A Acyl Carrier Protein, domain 2"/>
    <property type="match status" value="1"/>
</dbReference>
<evidence type="ECO:0000313" key="6">
    <source>
        <dbReference type="Proteomes" id="UP001064390"/>
    </source>
</evidence>
<reference evidence="5" key="1">
    <citation type="submission" date="2022-09" db="EMBL/GenBank/DDBJ databases">
        <title>Streptomyces vinaceusdrappus strain AC-40.</title>
        <authorList>
            <person name="Sedeek A.M."/>
            <person name="Salah I."/>
            <person name="Kamel H.L."/>
            <person name="Soltan M.A."/>
            <person name="Elsayed T.R."/>
        </authorList>
    </citation>
    <scope>NUCLEOTIDE SEQUENCE</scope>
    <source>
        <strain evidence="5">AC-40</strain>
    </source>
</reference>
<dbReference type="SUPFAM" id="SSF55048">
    <property type="entry name" value="Probable ACP-binding domain of malonyl-CoA ACP transacylase"/>
    <property type="match status" value="1"/>
</dbReference>
<sequence length="125" mass="12964">MRPDMVAGHSVGELSAAHVAGVLSLEDAATLVAARARLMEALPDGGAMIAVQATEDDVRKHLIDGVDIAAVNGPASVVISGAVEAVTEVAGHFERTTRLKVSHAFHSPLMEPMLTEFGKIAAQLT</sequence>
<dbReference type="SUPFAM" id="SSF52151">
    <property type="entry name" value="FabD/lysophospholipase-like"/>
    <property type="match status" value="1"/>
</dbReference>
<protein>
    <submittedName>
        <fullName evidence="5">Acyltransferase domain-containing protein</fullName>
    </submittedName>
</protein>
<dbReference type="InterPro" id="IPR014043">
    <property type="entry name" value="Acyl_transferase_dom"/>
</dbReference>
<dbReference type="InterPro" id="IPR001227">
    <property type="entry name" value="Ac_transferase_dom_sf"/>
</dbReference>
<dbReference type="SMART" id="SM00827">
    <property type="entry name" value="PKS_AT"/>
    <property type="match status" value="1"/>
</dbReference>
<accession>A0ABY6C260</accession>
<keyword evidence="2" id="KW-0511">Multifunctional enzyme</keyword>
<dbReference type="InterPro" id="IPR016036">
    <property type="entry name" value="Malonyl_transacylase_ACP-bd"/>
</dbReference>
<evidence type="ECO:0000256" key="1">
    <source>
        <dbReference type="ARBA" id="ARBA00022679"/>
    </source>
</evidence>
<feature type="domain" description="Malonyl-CoA:ACP transacylase (MAT)" evidence="4">
    <location>
        <begin position="1"/>
        <end position="125"/>
    </location>
</feature>
<gene>
    <name evidence="5" type="ORF">N6Q81_30280</name>
</gene>
<dbReference type="GO" id="GO:0016746">
    <property type="term" value="F:acyltransferase activity"/>
    <property type="evidence" value="ECO:0007669"/>
    <property type="project" value="UniProtKB-KW"/>
</dbReference>
<keyword evidence="3 5" id="KW-0012">Acyltransferase</keyword>
<dbReference type="EMBL" id="CP104697">
    <property type="protein sequence ID" value="UXI82031.1"/>
    <property type="molecule type" value="Genomic_DNA"/>
</dbReference>
<dbReference type="InterPro" id="IPR050091">
    <property type="entry name" value="PKS_NRPS_Biosynth_Enz"/>
</dbReference>
<evidence type="ECO:0000313" key="5">
    <source>
        <dbReference type="EMBL" id="UXI82031.1"/>
    </source>
</evidence>
<dbReference type="PANTHER" id="PTHR43775">
    <property type="entry name" value="FATTY ACID SYNTHASE"/>
    <property type="match status" value="1"/>
</dbReference>
<dbReference type="Proteomes" id="UP001064390">
    <property type="component" value="Chromosome"/>
</dbReference>
<keyword evidence="1" id="KW-0808">Transferase</keyword>
<evidence type="ECO:0000259" key="4">
    <source>
        <dbReference type="SMART" id="SM00827"/>
    </source>
</evidence>
<feature type="non-terminal residue" evidence="5">
    <location>
        <position position="125"/>
    </location>
</feature>
<dbReference type="PANTHER" id="PTHR43775:SF51">
    <property type="entry name" value="INACTIVE PHENOLPHTHIOCEROL SYNTHESIS POLYKETIDE SYNTHASE TYPE I PKS1-RELATED"/>
    <property type="match status" value="1"/>
</dbReference>
<organism evidence="5 6">
    <name type="scientific">Streptomyces vinaceusdrappus</name>
    <dbReference type="NCBI Taxonomy" id="67376"/>
    <lineage>
        <taxon>Bacteria</taxon>
        <taxon>Bacillati</taxon>
        <taxon>Actinomycetota</taxon>
        <taxon>Actinomycetes</taxon>
        <taxon>Kitasatosporales</taxon>
        <taxon>Streptomycetaceae</taxon>
        <taxon>Streptomyces</taxon>
        <taxon>Streptomyces rochei group</taxon>
    </lineage>
</organism>
<name>A0ABY6C260_9ACTN</name>
<evidence type="ECO:0000256" key="3">
    <source>
        <dbReference type="ARBA" id="ARBA00023315"/>
    </source>
</evidence>
<evidence type="ECO:0000256" key="2">
    <source>
        <dbReference type="ARBA" id="ARBA00023268"/>
    </source>
</evidence>
<dbReference type="InterPro" id="IPR016035">
    <property type="entry name" value="Acyl_Trfase/lysoPLipase"/>
</dbReference>
<keyword evidence="6" id="KW-1185">Reference proteome</keyword>